<gene>
    <name evidence="1" type="ORF">HPB49_010521</name>
</gene>
<comment type="caution">
    <text evidence="1">The sequence shown here is derived from an EMBL/GenBank/DDBJ whole genome shotgun (WGS) entry which is preliminary data.</text>
</comment>
<reference evidence="1" key="1">
    <citation type="submission" date="2020-05" db="EMBL/GenBank/DDBJ databases">
        <title>Large-scale comparative analyses of tick genomes elucidate their genetic diversity and vector capacities.</title>
        <authorList>
            <person name="Jia N."/>
            <person name="Wang J."/>
            <person name="Shi W."/>
            <person name="Du L."/>
            <person name="Sun Y."/>
            <person name="Zhan W."/>
            <person name="Jiang J."/>
            <person name="Wang Q."/>
            <person name="Zhang B."/>
            <person name="Ji P."/>
            <person name="Sakyi L.B."/>
            <person name="Cui X."/>
            <person name="Yuan T."/>
            <person name="Jiang B."/>
            <person name="Yang W."/>
            <person name="Lam T.T.-Y."/>
            <person name="Chang Q."/>
            <person name="Ding S."/>
            <person name="Wang X."/>
            <person name="Zhu J."/>
            <person name="Ruan X."/>
            <person name="Zhao L."/>
            <person name="Wei J."/>
            <person name="Que T."/>
            <person name="Du C."/>
            <person name="Cheng J."/>
            <person name="Dai P."/>
            <person name="Han X."/>
            <person name="Huang E."/>
            <person name="Gao Y."/>
            <person name="Liu J."/>
            <person name="Shao H."/>
            <person name="Ye R."/>
            <person name="Li L."/>
            <person name="Wei W."/>
            <person name="Wang X."/>
            <person name="Wang C."/>
            <person name="Yang T."/>
            <person name="Huo Q."/>
            <person name="Li W."/>
            <person name="Guo W."/>
            <person name="Chen H."/>
            <person name="Zhou L."/>
            <person name="Ni X."/>
            <person name="Tian J."/>
            <person name="Zhou Y."/>
            <person name="Sheng Y."/>
            <person name="Liu T."/>
            <person name="Pan Y."/>
            <person name="Xia L."/>
            <person name="Li J."/>
            <person name="Zhao F."/>
            <person name="Cao W."/>
        </authorList>
    </citation>
    <scope>NUCLEOTIDE SEQUENCE</scope>
    <source>
        <strain evidence="1">Dsil-2018</strain>
    </source>
</reference>
<accession>A0ACB8CWF1</accession>
<organism evidence="1 2">
    <name type="scientific">Dermacentor silvarum</name>
    <name type="common">Tick</name>
    <dbReference type="NCBI Taxonomy" id="543639"/>
    <lineage>
        <taxon>Eukaryota</taxon>
        <taxon>Metazoa</taxon>
        <taxon>Ecdysozoa</taxon>
        <taxon>Arthropoda</taxon>
        <taxon>Chelicerata</taxon>
        <taxon>Arachnida</taxon>
        <taxon>Acari</taxon>
        <taxon>Parasitiformes</taxon>
        <taxon>Ixodida</taxon>
        <taxon>Ixodoidea</taxon>
        <taxon>Ixodidae</taxon>
        <taxon>Rhipicephalinae</taxon>
        <taxon>Dermacentor</taxon>
    </lineage>
</organism>
<dbReference type="EMBL" id="CM023473">
    <property type="protein sequence ID" value="KAH7953600.1"/>
    <property type="molecule type" value="Genomic_DNA"/>
</dbReference>
<name>A0ACB8CWF1_DERSI</name>
<protein>
    <submittedName>
        <fullName evidence="1">Uncharacterized protein</fullName>
    </submittedName>
</protein>
<keyword evidence="2" id="KW-1185">Reference proteome</keyword>
<sequence length="355" mass="38927">MSFSSQRFNELCVERAGFPLGGLEYDSNSCSSACSPNTGSAEQQAPCLVAMVRLQTPQLMHELILCDGSRNEFSSRHSLEWKFLFLDHRAPPIIGYLPFEVLGTSGYDYYHVEDLEKVAAGQEASVSLLAPLPVMQTGEGTSCHYRFLTKGQQWIWLQTRYYITYHQWSSKPEFVVCTNTVMSYDEDLTHSKAAPTSGVSASYSRTSVQTRTSYQSSRVSSAPSVSSRDSLSPNLSEKSGCAGGVLREERGSSAGSCGNQLSLPFTEACTITRESPTMARLVSLASEPTSSSSPLHHEPMDQRPPYQTTTACHAPLITLTTLQPIAATFAGEHVRTARLRILEISNANQTDLIRA</sequence>
<proteinExistence type="predicted"/>
<dbReference type="Proteomes" id="UP000821865">
    <property type="component" value="Chromosome 4"/>
</dbReference>
<evidence type="ECO:0000313" key="1">
    <source>
        <dbReference type="EMBL" id="KAH7953600.1"/>
    </source>
</evidence>
<evidence type="ECO:0000313" key="2">
    <source>
        <dbReference type="Proteomes" id="UP000821865"/>
    </source>
</evidence>